<accession>A0A1B6L980</accession>
<evidence type="ECO:0000256" key="6">
    <source>
        <dbReference type="ARBA" id="ARBA00022843"/>
    </source>
</evidence>
<keyword evidence="8" id="KW-0804">Transcription</keyword>
<dbReference type="Pfam" id="PF10497">
    <property type="entry name" value="zf-4CXXC_R1"/>
    <property type="match status" value="1"/>
</dbReference>
<reference evidence="12" key="1">
    <citation type="submission" date="2015-11" db="EMBL/GenBank/DDBJ databases">
        <title>De novo transcriptome assembly of four potential Pierce s Disease insect vectors from Arizona vineyards.</title>
        <authorList>
            <person name="Tassone E.E."/>
        </authorList>
    </citation>
    <scope>NUCLEOTIDE SEQUENCE</scope>
</reference>
<evidence type="ECO:0000256" key="7">
    <source>
        <dbReference type="ARBA" id="ARBA00023015"/>
    </source>
</evidence>
<dbReference type="InterPro" id="IPR040221">
    <property type="entry name" value="CDCA7/CDA7L"/>
</dbReference>
<evidence type="ECO:0000256" key="2">
    <source>
        <dbReference type="ARBA" id="ARBA00004496"/>
    </source>
</evidence>
<comment type="subcellular location">
    <subcellularLocation>
        <location evidence="2">Cytoplasm</location>
    </subcellularLocation>
    <subcellularLocation>
        <location evidence="1">Nucleus</location>
    </subcellularLocation>
</comment>
<evidence type="ECO:0000256" key="5">
    <source>
        <dbReference type="ARBA" id="ARBA00022553"/>
    </source>
</evidence>
<keyword evidence="4" id="KW-1017">Isopeptide bond</keyword>
<name>A0A1B6L980_9HEMI</name>
<keyword evidence="7" id="KW-0805">Transcription regulation</keyword>
<feature type="non-terminal residue" evidence="12">
    <location>
        <position position="232"/>
    </location>
</feature>
<evidence type="ECO:0000313" key="12">
    <source>
        <dbReference type="EMBL" id="JAT20161.1"/>
    </source>
</evidence>
<dbReference type="AlphaFoldDB" id="A0A1B6L980"/>
<dbReference type="InterPro" id="IPR018866">
    <property type="entry name" value="Znf-4CXXC_R1"/>
</dbReference>
<keyword evidence="6" id="KW-0832">Ubl conjugation</keyword>
<keyword evidence="3" id="KW-0963">Cytoplasm</keyword>
<organism evidence="12">
    <name type="scientific">Graphocephala atropunctata</name>
    <dbReference type="NCBI Taxonomy" id="36148"/>
    <lineage>
        <taxon>Eukaryota</taxon>
        <taxon>Metazoa</taxon>
        <taxon>Ecdysozoa</taxon>
        <taxon>Arthropoda</taxon>
        <taxon>Hexapoda</taxon>
        <taxon>Insecta</taxon>
        <taxon>Pterygota</taxon>
        <taxon>Neoptera</taxon>
        <taxon>Paraneoptera</taxon>
        <taxon>Hemiptera</taxon>
        <taxon>Auchenorrhyncha</taxon>
        <taxon>Membracoidea</taxon>
        <taxon>Cicadellidae</taxon>
        <taxon>Cicadellinae</taxon>
        <taxon>Cicadellini</taxon>
        <taxon>Graphocephala</taxon>
    </lineage>
</organism>
<dbReference type="EMBL" id="GEBQ01019816">
    <property type="protein sequence ID" value="JAT20161.1"/>
    <property type="molecule type" value="Transcribed_RNA"/>
</dbReference>
<evidence type="ECO:0000256" key="10">
    <source>
        <dbReference type="SAM" id="MobiDB-lite"/>
    </source>
</evidence>
<keyword evidence="9" id="KW-0539">Nucleus</keyword>
<dbReference type="GO" id="GO:0005634">
    <property type="term" value="C:nucleus"/>
    <property type="evidence" value="ECO:0007669"/>
    <property type="project" value="UniProtKB-SubCell"/>
</dbReference>
<evidence type="ECO:0000256" key="8">
    <source>
        <dbReference type="ARBA" id="ARBA00023163"/>
    </source>
</evidence>
<evidence type="ECO:0000256" key="9">
    <source>
        <dbReference type="ARBA" id="ARBA00023242"/>
    </source>
</evidence>
<proteinExistence type="predicted"/>
<dbReference type="GO" id="GO:0005737">
    <property type="term" value="C:cytoplasm"/>
    <property type="evidence" value="ECO:0007669"/>
    <property type="project" value="UniProtKB-SubCell"/>
</dbReference>
<dbReference type="GO" id="GO:0006355">
    <property type="term" value="P:regulation of DNA-templated transcription"/>
    <property type="evidence" value="ECO:0007669"/>
    <property type="project" value="InterPro"/>
</dbReference>
<evidence type="ECO:0000256" key="1">
    <source>
        <dbReference type="ARBA" id="ARBA00004123"/>
    </source>
</evidence>
<dbReference type="PANTHER" id="PTHR31169">
    <property type="entry name" value="OS05G0300700 PROTEIN"/>
    <property type="match status" value="1"/>
</dbReference>
<dbReference type="PANTHER" id="PTHR31169:SF8">
    <property type="entry name" value="ZINC-FINGER DOMAIN OF MONOAMINE-OXIDASE A REPRESSOR R1 PROTEIN"/>
    <property type="match status" value="1"/>
</dbReference>
<feature type="domain" description="Zinc-finger" evidence="11">
    <location>
        <begin position="194"/>
        <end position="232"/>
    </location>
</feature>
<feature type="region of interest" description="Disordered" evidence="10">
    <location>
        <begin position="139"/>
        <end position="171"/>
    </location>
</feature>
<gene>
    <name evidence="12" type="ORF">g.43</name>
</gene>
<evidence type="ECO:0000256" key="3">
    <source>
        <dbReference type="ARBA" id="ARBA00022490"/>
    </source>
</evidence>
<protein>
    <recommendedName>
        <fullName evidence="11">Zinc-finger domain-containing protein</fullName>
    </recommendedName>
</protein>
<evidence type="ECO:0000256" key="4">
    <source>
        <dbReference type="ARBA" id="ARBA00022499"/>
    </source>
</evidence>
<keyword evidence="5" id="KW-0597">Phosphoprotein</keyword>
<sequence length="232" mass="26555">MEESDYEKIRQKNIIENRQKMKELGLIPTGGSKDPKEEMKLIPGTRKRMEPASRRNDAKVKRLDAPPRRSARFMKGHFTTEICHSILGSNIDPTNCAVLNQNKAHNDDYVVPEGCIVVSAPDEYDDEWDEWSDDDGFRYDDYMSDEDDRPKKNRTRRSGPRQSVDARDVPSVDEITEDHLNNIAISVRDKIYAQDGTTCHQCRQKTKDQKTICRSSSCFGVRGQVCGPCLKN</sequence>
<evidence type="ECO:0000259" key="11">
    <source>
        <dbReference type="Pfam" id="PF10497"/>
    </source>
</evidence>